<reference evidence="4" key="2">
    <citation type="journal article" date="2018" name="BMC Genomics">
        <title>A manually annotated Actinidia chinensis var. chinensis (kiwifruit) genome highlights the challenges associated with draft genomes and gene prediction in plants.</title>
        <authorList>
            <person name="Pilkington S.M."/>
            <person name="Crowhurst R."/>
            <person name="Hilario E."/>
            <person name="Nardozza S."/>
            <person name="Fraser L."/>
            <person name="Peng Y."/>
            <person name="Gunaseelan K."/>
            <person name="Simpson R."/>
            <person name="Tahir J."/>
            <person name="Deroles S.C."/>
            <person name="Templeton K."/>
            <person name="Luo Z."/>
            <person name="Davy M."/>
            <person name="Cheng C."/>
            <person name="McNeilage M."/>
            <person name="Scaglione D."/>
            <person name="Liu Y."/>
            <person name="Zhang Q."/>
            <person name="Datson P."/>
            <person name="De Silva N."/>
            <person name="Gardiner S.E."/>
            <person name="Bassett H."/>
            <person name="Chagne D."/>
            <person name="McCallum J."/>
            <person name="Dzierzon H."/>
            <person name="Deng C."/>
            <person name="Wang Y.Y."/>
            <person name="Barron L."/>
            <person name="Manako K."/>
            <person name="Bowen J."/>
            <person name="Foster T.M."/>
            <person name="Erridge Z.A."/>
            <person name="Tiffin H."/>
            <person name="Waite C.N."/>
            <person name="Davies K.M."/>
            <person name="Grierson E.P."/>
            <person name="Laing W.A."/>
            <person name="Kirk R."/>
            <person name="Chen X."/>
            <person name="Wood M."/>
            <person name="Montefiori M."/>
            <person name="Brummell D.A."/>
            <person name="Schwinn K.E."/>
            <person name="Catanach A."/>
            <person name="Fullerton C."/>
            <person name="Li D."/>
            <person name="Meiyalaghan S."/>
            <person name="Nieuwenhuizen N."/>
            <person name="Read N."/>
            <person name="Prakash R."/>
            <person name="Hunter D."/>
            <person name="Zhang H."/>
            <person name="McKenzie M."/>
            <person name="Knabel M."/>
            <person name="Harris A."/>
            <person name="Allan A.C."/>
            <person name="Gleave A."/>
            <person name="Chen A."/>
            <person name="Janssen B.J."/>
            <person name="Plunkett B."/>
            <person name="Ampomah-Dwamena C."/>
            <person name="Voogd C."/>
            <person name="Leif D."/>
            <person name="Lafferty D."/>
            <person name="Souleyre E.J.F."/>
            <person name="Varkonyi-Gasic E."/>
            <person name="Gambi F."/>
            <person name="Hanley J."/>
            <person name="Yao J.L."/>
            <person name="Cheung J."/>
            <person name="David K.M."/>
            <person name="Warren B."/>
            <person name="Marsh K."/>
            <person name="Snowden K.C."/>
            <person name="Lin-Wang K."/>
            <person name="Brian L."/>
            <person name="Martinez-Sanchez M."/>
            <person name="Wang M."/>
            <person name="Ileperuma N."/>
            <person name="Macnee N."/>
            <person name="Campin R."/>
            <person name="McAtee P."/>
            <person name="Drummond R.S.M."/>
            <person name="Espley R.V."/>
            <person name="Ireland H.S."/>
            <person name="Wu R."/>
            <person name="Atkinson R.G."/>
            <person name="Karunairetnam S."/>
            <person name="Bulley S."/>
            <person name="Chunkath S."/>
            <person name="Hanley Z."/>
            <person name="Storey R."/>
            <person name="Thrimawithana A.H."/>
            <person name="Thomson S."/>
            <person name="David C."/>
            <person name="Testolin R."/>
            <person name="Huang H."/>
            <person name="Hellens R.P."/>
            <person name="Schaffer R.J."/>
        </authorList>
    </citation>
    <scope>NUCLEOTIDE SEQUENCE [LARGE SCALE GENOMIC DNA]</scope>
    <source>
        <strain evidence="4">cv. Red5</strain>
    </source>
</reference>
<dbReference type="Pfam" id="PF12776">
    <property type="entry name" value="Myb_DNA-bind_3"/>
    <property type="match status" value="1"/>
</dbReference>
<dbReference type="InterPro" id="IPR024752">
    <property type="entry name" value="Myb/SANT-like_dom"/>
</dbReference>
<evidence type="ECO:0000313" key="4">
    <source>
        <dbReference type="Proteomes" id="UP000241394"/>
    </source>
</evidence>
<evidence type="ECO:0000259" key="2">
    <source>
        <dbReference type="Pfam" id="PF12776"/>
    </source>
</evidence>
<feature type="domain" description="Myb/SANT-like" evidence="2">
    <location>
        <begin position="21"/>
        <end position="115"/>
    </location>
</feature>
<dbReference type="EMBL" id="NKQK01000003">
    <property type="protein sequence ID" value="PSS33343.1"/>
    <property type="molecule type" value="Genomic_DNA"/>
</dbReference>
<feature type="region of interest" description="Disordered" evidence="1">
    <location>
        <begin position="141"/>
        <end position="180"/>
    </location>
</feature>
<organism evidence="3 4">
    <name type="scientific">Actinidia chinensis var. chinensis</name>
    <name type="common">Chinese soft-hair kiwi</name>
    <dbReference type="NCBI Taxonomy" id="1590841"/>
    <lineage>
        <taxon>Eukaryota</taxon>
        <taxon>Viridiplantae</taxon>
        <taxon>Streptophyta</taxon>
        <taxon>Embryophyta</taxon>
        <taxon>Tracheophyta</taxon>
        <taxon>Spermatophyta</taxon>
        <taxon>Magnoliopsida</taxon>
        <taxon>eudicotyledons</taxon>
        <taxon>Gunneridae</taxon>
        <taxon>Pentapetalae</taxon>
        <taxon>asterids</taxon>
        <taxon>Ericales</taxon>
        <taxon>Actinidiaceae</taxon>
        <taxon>Actinidia</taxon>
    </lineage>
</organism>
<evidence type="ECO:0000313" key="3">
    <source>
        <dbReference type="EMBL" id="PSS33343.1"/>
    </source>
</evidence>
<evidence type="ECO:0000256" key="1">
    <source>
        <dbReference type="SAM" id="MobiDB-lite"/>
    </source>
</evidence>
<sequence>MAYEQRTPGTSGLKVKKPKATWTHAIHKVFVDLCLEQTLKGNKPGTYFTKEGWKNIEESFHKKSGLKYERKQLKNHWDVTKEQWKLWCKLIGTGSMSWDSNTQTFGASEEDWANYIQDNPEAAQFRLRELPFADKLETIFDGTVRSGETEPPTQRRRVSDGSTSSLLHTKEPVDANPDYRTDRLNDAVESRSFVTTQSSLGKLNYSIGECIECLDGMEEIEQGSDLYLFALDIFLKKEYREVFLQLKKSSVRVAWLKRLQSVGPPLPLN</sequence>
<name>A0A2R6RTI5_ACTCC</name>
<dbReference type="STRING" id="1590841.A0A2R6RTI5"/>
<dbReference type="OrthoDB" id="1910266at2759"/>
<reference evidence="3 4" key="1">
    <citation type="submission" date="2017-07" db="EMBL/GenBank/DDBJ databases">
        <title>An improved, manually edited Actinidia chinensis var. chinensis (kiwifruit) genome highlights the challenges associated with draft genomes and gene prediction in plants.</title>
        <authorList>
            <person name="Pilkington S."/>
            <person name="Crowhurst R."/>
            <person name="Hilario E."/>
            <person name="Nardozza S."/>
            <person name="Fraser L."/>
            <person name="Peng Y."/>
            <person name="Gunaseelan K."/>
            <person name="Simpson R."/>
            <person name="Tahir J."/>
            <person name="Deroles S."/>
            <person name="Templeton K."/>
            <person name="Luo Z."/>
            <person name="Davy M."/>
            <person name="Cheng C."/>
            <person name="Mcneilage M."/>
            <person name="Scaglione D."/>
            <person name="Liu Y."/>
            <person name="Zhang Q."/>
            <person name="Datson P."/>
            <person name="De Silva N."/>
            <person name="Gardiner S."/>
            <person name="Bassett H."/>
            <person name="Chagne D."/>
            <person name="Mccallum J."/>
            <person name="Dzierzon H."/>
            <person name="Deng C."/>
            <person name="Wang Y.-Y."/>
            <person name="Barron N."/>
            <person name="Manako K."/>
            <person name="Bowen J."/>
            <person name="Foster T."/>
            <person name="Erridge Z."/>
            <person name="Tiffin H."/>
            <person name="Waite C."/>
            <person name="Davies K."/>
            <person name="Grierson E."/>
            <person name="Laing W."/>
            <person name="Kirk R."/>
            <person name="Chen X."/>
            <person name="Wood M."/>
            <person name="Montefiori M."/>
            <person name="Brummell D."/>
            <person name="Schwinn K."/>
            <person name="Catanach A."/>
            <person name="Fullerton C."/>
            <person name="Li D."/>
            <person name="Meiyalaghan S."/>
            <person name="Nieuwenhuizen N."/>
            <person name="Read N."/>
            <person name="Prakash R."/>
            <person name="Hunter D."/>
            <person name="Zhang H."/>
            <person name="Mckenzie M."/>
            <person name="Knabel M."/>
            <person name="Harris A."/>
            <person name="Allan A."/>
            <person name="Chen A."/>
            <person name="Janssen B."/>
            <person name="Plunkett B."/>
            <person name="Dwamena C."/>
            <person name="Voogd C."/>
            <person name="Leif D."/>
            <person name="Lafferty D."/>
            <person name="Souleyre E."/>
            <person name="Varkonyi-Gasic E."/>
            <person name="Gambi F."/>
            <person name="Hanley J."/>
            <person name="Yao J.-L."/>
            <person name="Cheung J."/>
            <person name="David K."/>
            <person name="Warren B."/>
            <person name="Marsh K."/>
            <person name="Snowden K."/>
            <person name="Lin-Wang K."/>
            <person name="Brian L."/>
            <person name="Martinez-Sanchez M."/>
            <person name="Wang M."/>
            <person name="Ileperuma N."/>
            <person name="Macnee N."/>
            <person name="Campin R."/>
            <person name="Mcatee P."/>
            <person name="Drummond R."/>
            <person name="Espley R."/>
            <person name="Ireland H."/>
            <person name="Wu R."/>
            <person name="Atkinson R."/>
            <person name="Karunairetnam S."/>
            <person name="Bulley S."/>
            <person name="Chunkath S."/>
            <person name="Hanley Z."/>
            <person name="Storey R."/>
            <person name="Thrimawithana A."/>
            <person name="Thomson S."/>
            <person name="David C."/>
            <person name="Testolin R."/>
        </authorList>
    </citation>
    <scope>NUCLEOTIDE SEQUENCE [LARGE SCALE GENOMIC DNA]</scope>
    <source>
        <strain evidence="4">cv. Red5</strain>
        <tissue evidence="3">Young leaf</tissue>
    </source>
</reference>
<protein>
    <submittedName>
        <fullName evidence="3">L10-interacting MYB domain-containing protein</fullName>
    </submittedName>
</protein>
<dbReference type="PANTHER" id="PTHR47584:SF17">
    <property type="entry name" value="MYB_SANT-LIKE DNA-BINDING DOMAIN PROTEIN"/>
    <property type="match status" value="1"/>
</dbReference>
<gene>
    <name evidence="3" type="ORF">CEY00_Acc03731</name>
</gene>
<accession>A0A2R6RTI5</accession>
<dbReference type="Gramene" id="PSS33343">
    <property type="protein sequence ID" value="PSS33343"/>
    <property type="gene ID" value="CEY00_Acc03731"/>
</dbReference>
<comment type="caution">
    <text evidence="3">The sequence shown here is derived from an EMBL/GenBank/DDBJ whole genome shotgun (WGS) entry which is preliminary data.</text>
</comment>
<keyword evidence="4" id="KW-1185">Reference proteome</keyword>
<dbReference type="AlphaFoldDB" id="A0A2R6RTI5"/>
<dbReference type="Proteomes" id="UP000241394">
    <property type="component" value="Chromosome LG3"/>
</dbReference>
<dbReference type="PANTHER" id="PTHR47584">
    <property type="match status" value="1"/>
</dbReference>
<dbReference type="OMA" id="ATWTHAI"/>
<dbReference type="FunCoup" id="A0A2R6RTI5">
    <property type="interactions" value="3644"/>
</dbReference>
<dbReference type="InterPro" id="IPR045026">
    <property type="entry name" value="LIMYB"/>
</dbReference>
<dbReference type="InParanoid" id="A0A2R6RTI5"/>
<proteinExistence type="predicted"/>
<feature type="compositionally biased region" description="Basic and acidic residues" evidence="1">
    <location>
        <begin position="168"/>
        <end position="180"/>
    </location>
</feature>